<comment type="caution">
    <text evidence="1">The sequence shown here is derived from an EMBL/GenBank/DDBJ whole genome shotgun (WGS) entry which is preliminary data.</text>
</comment>
<protein>
    <submittedName>
        <fullName evidence="1">Uncharacterized protein</fullName>
    </submittedName>
</protein>
<sequence length="77" mass="8648">MTAHTMTFHPASPIDALIARVAGWTVRTATNVATWLNADPQREPRTPEELIAWAEQYESTQPSYAADLRAIAKRHMD</sequence>
<dbReference type="Proteomes" id="UP000293433">
    <property type="component" value="Unassembled WGS sequence"/>
</dbReference>
<evidence type="ECO:0000313" key="1">
    <source>
        <dbReference type="EMBL" id="RZS54647.1"/>
    </source>
</evidence>
<name>A0A4Q7LL96_9BURK</name>
<reference evidence="1 2" key="1">
    <citation type="submission" date="2019-02" db="EMBL/GenBank/DDBJ databases">
        <title>Genomic Encyclopedia of Type Strains, Phase IV (KMG-IV): sequencing the most valuable type-strain genomes for metagenomic binning, comparative biology and taxonomic classification.</title>
        <authorList>
            <person name="Goeker M."/>
        </authorList>
    </citation>
    <scope>NUCLEOTIDE SEQUENCE [LARGE SCALE GENOMIC DNA]</scope>
    <source>
        <strain evidence="1 2">DSM 10617</strain>
    </source>
</reference>
<proteinExistence type="predicted"/>
<dbReference type="OrthoDB" id="9155187at2"/>
<gene>
    <name evidence="1" type="ORF">EV685_2129</name>
</gene>
<dbReference type="RefSeq" id="WP_130481977.1">
    <property type="nucleotide sequence ID" value="NZ_SGWV01000009.1"/>
</dbReference>
<organism evidence="1 2">
    <name type="scientific">Sphaerotilus mobilis</name>
    <dbReference type="NCBI Taxonomy" id="47994"/>
    <lineage>
        <taxon>Bacteria</taxon>
        <taxon>Pseudomonadati</taxon>
        <taxon>Pseudomonadota</taxon>
        <taxon>Betaproteobacteria</taxon>
        <taxon>Burkholderiales</taxon>
        <taxon>Sphaerotilaceae</taxon>
        <taxon>Sphaerotilus</taxon>
    </lineage>
</organism>
<accession>A0A4Q7LL96</accession>
<dbReference type="EMBL" id="SGWV01000009">
    <property type="protein sequence ID" value="RZS54647.1"/>
    <property type="molecule type" value="Genomic_DNA"/>
</dbReference>
<keyword evidence="2" id="KW-1185">Reference proteome</keyword>
<evidence type="ECO:0000313" key="2">
    <source>
        <dbReference type="Proteomes" id="UP000293433"/>
    </source>
</evidence>
<dbReference type="AlphaFoldDB" id="A0A4Q7LL96"/>